<dbReference type="SMART" id="SM00702">
    <property type="entry name" value="P4Hc"/>
    <property type="match status" value="1"/>
</dbReference>
<keyword evidence="4 7" id="KW-0223">Dioxygenase</keyword>
<evidence type="ECO:0000313" key="10">
    <source>
        <dbReference type="Proteomes" id="UP000317550"/>
    </source>
</evidence>
<evidence type="ECO:0000256" key="3">
    <source>
        <dbReference type="ARBA" id="ARBA00022896"/>
    </source>
</evidence>
<evidence type="ECO:0000256" key="1">
    <source>
        <dbReference type="ARBA" id="ARBA00001961"/>
    </source>
</evidence>
<keyword evidence="6 7" id="KW-0408">Iron</keyword>
<accession>A0A516SI19</accession>
<evidence type="ECO:0000256" key="6">
    <source>
        <dbReference type="ARBA" id="ARBA00023004"/>
    </source>
</evidence>
<keyword evidence="2 7" id="KW-0479">Metal-binding</keyword>
<gene>
    <name evidence="9" type="ORF">FNU76_16320</name>
</gene>
<evidence type="ECO:0000256" key="7">
    <source>
        <dbReference type="HAMAP-Rule" id="MF_00657"/>
    </source>
</evidence>
<comment type="cofactor">
    <cofactor evidence="1 7">
        <name>L-ascorbate</name>
        <dbReference type="ChEBI" id="CHEBI:38290"/>
    </cofactor>
</comment>
<organism evidence="9 10">
    <name type="scientific">Chitinimonas arctica</name>
    <dbReference type="NCBI Taxonomy" id="2594795"/>
    <lineage>
        <taxon>Bacteria</taxon>
        <taxon>Pseudomonadati</taxon>
        <taxon>Pseudomonadota</taxon>
        <taxon>Betaproteobacteria</taxon>
        <taxon>Neisseriales</taxon>
        <taxon>Chitinibacteraceae</taxon>
        <taxon>Chitinimonas</taxon>
    </lineage>
</organism>
<evidence type="ECO:0000256" key="2">
    <source>
        <dbReference type="ARBA" id="ARBA00022723"/>
    </source>
</evidence>
<dbReference type="InterPro" id="IPR044862">
    <property type="entry name" value="Pro_4_hyd_alph_FE2OG_OXY"/>
</dbReference>
<dbReference type="AlphaFoldDB" id="A0A516SI19"/>
<keyword evidence="10" id="KW-1185">Reference proteome</keyword>
<dbReference type="InterPro" id="IPR041097">
    <property type="entry name" value="PKHD_C"/>
</dbReference>
<name>A0A516SI19_9NEIS</name>
<proteinExistence type="inferred from homology"/>
<dbReference type="RefSeq" id="WP_144279173.1">
    <property type="nucleotide sequence ID" value="NZ_CP041730.1"/>
</dbReference>
<evidence type="ECO:0000256" key="4">
    <source>
        <dbReference type="ARBA" id="ARBA00022964"/>
    </source>
</evidence>
<dbReference type="InterPro" id="IPR023550">
    <property type="entry name" value="PKHD_hydroxylase"/>
</dbReference>
<evidence type="ECO:0000313" key="9">
    <source>
        <dbReference type="EMBL" id="QDQ27785.1"/>
    </source>
</evidence>
<dbReference type="Gene3D" id="2.60.120.620">
    <property type="entry name" value="q2cbj1_9rhob like domain"/>
    <property type="match status" value="1"/>
</dbReference>
<dbReference type="GO" id="GO:0005506">
    <property type="term" value="F:iron ion binding"/>
    <property type="evidence" value="ECO:0007669"/>
    <property type="project" value="UniProtKB-UniRule"/>
</dbReference>
<dbReference type="InterPro" id="IPR005123">
    <property type="entry name" value="Oxoglu/Fe-dep_dioxygenase_dom"/>
</dbReference>
<reference evidence="10" key="1">
    <citation type="submission" date="2019-07" db="EMBL/GenBank/DDBJ databases">
        <title>Chitinimonas sp. nov., isolated from Ny-Alesund, arctica soil.</title>
        <authorList>
            <person name="Xu Q."/>
            <person name="Peng F."/>
        </authorList>
    </citation>
    <scope>NUCLEOTIDE SEQUENCE [LARGE SCALE GENOMIC DNA]</scope>
    <source>
        <strain evidence="10">R3-44</strain>
    </source>
</reference>
<dbReference type="GO" id="GO:0006879">
    <property type="term" value="P:intracellular iron ion homeostasis"/>
    <property type="evidence" value="ECO:0007669"/>
    <property type="project" value="TreeGrafter"/>
</dbReference>
<feature type="domain" description="Fe2OG dioxygenase" evidence="8">
    <location>
        <begin position="78"/>
        <end position="178"/>
    </location>
</feature>
<keyword evidence="3 7" id="KW-0847">Vitamin C</keyword>
<comment type="cofactor">
    <cofactor evidence="7">
        <name>Fe(2+)</name>
        <dbReference type="ChEBI" id="CHEBI:29033"/>
    </cofactor>
    <text evidence="7">Binds 1 Fe(2+) ion per subunit.</text>
</comment>
<evidence type="ECO:0000256" key="5">
    <source>
        <dbReference type="ARBA" id="ARBA00023002"/>
    </source>
</evidence>
<dbReference type="HAMAP" id="MF_00657">
    <property type="entry name" value="Hydroxyl_YbiX"/>
    <property type="match status" value="1"/>
</dbReference>
<feature type="binding site" evidence="7">
    <location>
        <position position="169"/>
    </location>
    <ligand>
        <name>2-oxoglutarate</name>
        <dbReference type="ChEBI" id="CHEBI:16810"/>
    </ligand>
</feature>
<sequence length="226" mass="25209">MLMHIPAVLDAPTVRHCRRLLDAAGWGDGRVTAGSQSSLVKRNQQLPHDDPATEEIGQIIRRALQGNGLFFSAALPKEIIRPLFNRYEGGQDFGNHVDNAVRGVPGTEIRVRTDLSATLFLSEPEEYDGGDLVIEDSYGLHAVKLAAGDMILYPATSLHRVEPVSRGTRLASFFWIQSMVRSAERRAMLFDLDQSIQTLRAKYGDTAEIVRVTGVYHNLLRQWVEL</sequence>
<protein>
    <submittedName>
        <fullName evidence="9">Fe2+-dependent dioxygenase</fullName>
    </submittedName>
</protein>
<keyword evidence="5 7" id="KW-0560">Oxidoreductase</keyword>
<feature type="binding site" evidence="7">
    <location>
        <position position="96"/>
    </location>
    <ligand>
        <name>Fe cation</name>
        <dbReference type="ChEBI" id="CHEBI:24875"/>
    </ligand>
</feature>
<dbReference type="Pfam" id="PF13640">
    <property type="entry name" value="2OG-FeII_Oxy_3"/>
    <property type="match status" value="1"/>
</dbReference>
<dbReference type="NCBIfam" id="NF003974">
    <property type="entry name" value="PRK05467.1-3"/>
    <property type="match status" value="1"/>
</dbReference>
<dbReference type="Pfam" id="PF18331">
    <property type="entry name" value="PKHD_C"/>
    <property type="match status" value="1"/>
</dbReference>
<dbReference type="OrthoDB" id="9812472at2"/>
<evidence type="ECO:0000259" key="8">
    <source>
        <dbReference type="PROSITE" id="PS51471"/>
    </source>
</evidence>
<dbReference type="Proteomes" id="UP000317550">
    <property type="component" value="Chromosome"/>
</dbReference>
<dbReference type="NCBIfam" id="NF003973">
    <property type="entry name" value="PRK05467.1-2"/>
    <property type="match status" value="1"/>
</dbReference>
<dbReference type="EMBL" id="CP041730">
    <property type="protein sequence ID" value="QDQ27785.1"/>
    <property type="molecule type" value="Genomic_DNA"/>
</dbReference>
<dbReference type="InterPro" id="IPR006620">
    <property type="entry name" value="Pro_4_hyd_alph"/>
</dbReference>
<dbReference type="KEGG" id="cari:FNU76_16320"/>
<feature type="binding site" evidence="7">
    <location>
        <position position="98"/>
    </location>
    <ligand>
        <name>Fe cation</name>
        <dbReference type="ChEBI" id="CHEBI:24875"/>
    </ligand>
</feature>
<dbReference type="PANTHER" id="PTHR41536:SF1">
    <property type="entry name" value="PKHD-TYPE HYDROXYLASE YBIX"/>
    <property type="match status" value="1"/>
</dbReference>
<dbReference type="PROSITE" id="PS51471">
    <property type="entry name" value="FE2OG_OXY"/>
    <property type="match status" value="1"/>
</dbReference>
<dbReference type="PANTHER" id="PTHR41536">
    <property type="entry name" value="PKHD-TYPE HYDROXYLASE YBIX"/>
    <property type="match status" value="1"/>
</dbReference>
<feature type="binding site" evidence="7">
    <location>
        <position position="159"/>
    </location>
    <ligand>
        <name>Fe cation</name>
        <dbReference type="ChEBI" id="CHEBI:24875"/>
    </ligand>
</feature>
<dbReference type="Gene3D" id="4.10.860.20">
    <property type="entry name" value="Rabenosyn, Rab binding domain"/>
    <property type="match status" value="1"/>
</dbReference>
<dbReference type="GO" id="GO:0006974">
    <property type="term" value="P:DNA damage response"/>
    <property type="evidence" value="ECO:0007669"/>
    <property type="project" value="TreeGrafter"/>
</dbReference>
<dbReference type="GO" id="GO:0016706">
    <property type="term" value="F:2-oxoglutarate-dependent dioxygenase activity"/>
    <property type="evidence" value="ECO:0007669"/>
    <property type="project" value="UniProtKB-UniRule"/>
</dbReference>
<dbReference type="NCBIfam" id="NF003975">
    <property type="entry name" value="PRK05467.1-4"/>
    <property type="match status" value="1"/>
</dbReference>
<dbReference type="GO" id="GO:0031418">
    <property type="term" value="F:L-ascorbic acid binding"/>
    <property type="evidence" value="ECO:0007669"/>
    <property type="project" value="UniProtKB-KW"/>
</dbReference>